<dbReference type="InterPro" id="IPR036187">
    <property type="entry name" value="DNA_mismatch_repair_MutS_sf"/>
</dbReference>
<keyword evidence="7" id="KW-1185">Reference proteome</keyword>
<evidence type="ECO:0000313" key="7">
    <source>
        <dbReference type="Proteomes" id="UP001162156"/>
    </source>
</evidence>
<dbReference type="SUPFAM" id="SSF52540">
    <property type="entry name" value="P-loop containing nucleoside triphosphate hydrolases"/>
    <property type="match status" value="1"/>
</dbReference>
<dbReference type="SMART" id="SM00534">
    <property type="entry name" value="MUTSac"/>
    <property type="match status" value="1"/>
</dbReference>
<dbReference type="GO" id="GO:0006298">
    <property type="term" value="P:mismatch repair"/>
    <property type="evidence" value="ECO:0007669"/>
    <property type="project" value="InterPro"/>
</dbReference>
<gene>
    <name evidence="6" type="ORF">NQ314_004868</name>
</gene>
<dbReference type="PANTHER" id="PTHR11361">
    <property type="entry name" value="DNA MISMATCH REPAIR PROTEIN MUTS FAMILY MEMBER"/>
    <property type="match status" value="1"/>
</dbReference>
<dbReference type="GO" id="GO:0005634">
    <property type="term" value="C:nucleus"/>
    <property type="evidence" value="ECO:0007669"/>
    <property type="project" value="TreeGrafter"/>
</dbReference>
<evidence type="ECO:0000259" key="5">
    <source>
        <dbReference type="PROSITE" id="PS00486"/>
    </source>
</evidence>
<dbReference type="AlphaFoldDB" id="A0AAV8ZKU6"/>
<keyword evidence="4" id="KW-0238">DNA-binding</keyword>
<evidence type="ECO:0000256" key="3">
    <source>
        <dbReference type="ARBA" id="ARBA00022840"/>
    </source>
</evidence>
<dbReference type="PIRSF" id="PIRSF005813">
    <property type="entry name" value="MSH2"/>
    <property type="match status" value="1"/>
</dbReference>
<evidence type="ECO:0000256" key="2">
    <source>
        <dbReference type="ARBA" id="ARBA00022741"/>
    </source>
</evidence>
<evidence type="ECO:0000256" key="4">
    <source>
        <dbReference type="ARBA" id="ARBA00023125"/>
    </source>
</evidence>
<dbReference type="Pfam" id="PF00488">
    <property type="entry name" value="MutS_V"/>
    <property type="match status" value="1"/>
</dbReference>
<evidence type="ECO:0000313" key="6">
    <source>
        <dbReference type="EMBL" id="KAJ8964564.1"/>
    </source>
</evidence>
<dbReference type="EMBL" id="JANEYF010001344">
    <property type="protein sequence ID" value="KAJ8964564.1"/>
    <property type="molecule type" value="Genomic_DNA"/>
</dbReference>
<dbReference type="PROSITE" id="PS00486">
    <property type="entry name" value="DNA_MISMATCH_REPAIR_2"/>
    <property type="match status" value="1"/>
</dbReference>
<dbReference type="Gene3D" id="3.40.50.300">
    <property type="entry name" value="P-loop containing nucleotide triphosphate hydrolases"/>
    <property type="match status" value="1"/>
</dbReference>
<dbReference type="GO" id="GO:0005524">
    <property type="term" value="F:ATP binding"/>
    <property type="evidence" value="ECO:0007669"/>
    <property type="project" value="UniProtKB-KW"/>
</dbReference>
<sequence>MSLQCDSILFKLIRKGCDGDTEIDESVEDNNEIEQPINVLCIIHKNGKVGSAYYNFQEKLIYNKTFCFTFFTAYEICKAIISQLNLASNAEEPSEVKREVYIHSLINFEHRLSIQATGALIKYLDKNWAFFGIDKDDLQYLQINQVTRKDHILVDTASFNALHIFSQRGHDASFKRGLQSSSREGLSVYKLFSANCKSRIGQITLRNILLNPIKNIEELNKRLDFINFVLQPSNKDFIECLQENMKQLGNDINVILTRIQNSRANDRDWHVLYKTIYHTIFINDISSPYREKSMLLMELQDTVSSDLVGLENSIENEKLRQQDIAKDVTAAARFTANDLPDFLNECSVVYLPEMGHLIAIKEWEPNCNPEQLQDLGFQFMFTLRNMIHYKNPLCVELDKRLGDITAEIIDHENRILRRLSGFILKYNKDIREPLKIIGLMDCLISMAITASQNMYVRPSLNNDSIFEIEDSRHLLMEHIITQFQPNSFYSGGNYSHMKIITGPNGSGKSVYLKQIALIVFLAHVGSYVPAKNANIGVVHSIHSRMQATESASVRLSAFMIDVSQITQALNSGKSSSLILMDEFGRGTTDDEGMSLLVGVLRQFLDRKHACPHVVLSTHFQQITEHLPKTSLIEYQKMDHSKDNGMLYFLYKVTEGVSNSFAFDIAEAVGLDKDVLTRAREIMDCLKHNKPIRPLERNKSFRAENLTELDIPEPKKGIIFFNINRICC</sequence>
<dbReference type="GO" id="GO:0140664">
    <property type="term" value="F:ATP-dependent DNA damage sensor activity"/>
    <property type="evidence" value="ECO:0007669"/>
    <property type="project" value="InterPro"/>
</dbReference>
<organism evidence="6 7">
    <name type="scientific">Rhamnusium bicolor</name>
    <dbReference type="NCBI Taxonomy" id="1586634"/>
    <lineage>
        <taxon>Eukaryota</taxon>
        <taxon>Metazoa</taxon>
        <taxon>Ecdysozoa</taxon>
        <taxon>Arthropoda</taxon>
        <taxon>Hexapoda</taxon>
        <taxon>Insecta</taxon>
        <taxon>Pterygota</taxon>
        <taxon>Neoptera</taxon>
        <taxon>Endopterygota</taxon>
        <taxon>Coleoptera</taxon>
        <taxon>Polyphaga</taxon>
        <taxon>Cucujiformia</taxon>
        <taxon>Chrysomeloidea</taxon>
        <taxon>Cerambycidae</taxon>
        <taxon>Lepturinae</taxon>
        <taxon>Rhagiini</taxon>
        <taxon>Rhamnusium</taxon>
    </lineage>
</organism>
<dbReference type="InterPro" id="IPR000432">
    <property type="entry name" value="DNA_mismatch_repair_MutS_C"/>
</dbReference>
<comment type="caution">
    <text evidence="6">The sequence shown here is derived from an EMBL/GenBank/DDBJ whole genome shotgun (WGS) entry which is preliminary data.</text>
</comment>
<dbReference type="InterPro" id="IPR007696">
    <property type="entry name" value="DNA_mismatch_repair_MutS_core"/>
</dbReference>
<name>A0AAV8ZKU6_9CUCU</name>
<dbReference type="Proteomes" id="UP001162156">
    <property type="component" value="Unassembled WGS sequence"/>
</dbReference>
<dbReference type="GO" id="GO:0051026">
    <property type="term" value="P:chiasma assembly"/>
    <property type="evidence" value="ECO:0007669"/>
    <property type="project" value="TreeGrafter"/>
</dbReference>
<accession>A0AAV8ZKU6</accession>
<proteinExistence type="inferred from homology"/>
<protein>
    <recommendedName>
        <fullName evidence="5">DNA mismatch repair proteins mutS family domain-containing protein</fullName>
    </recommendedName>
</protein>
<comment type="similarity">
    <text evidence="1">Belongs to the DNA mismatch repair MutS family.</text>
</comment>
<evidence type="ECO:0000256" key="1">
    <source>
        <dbReference type="ARBA" id="ARBA00006271"/>
    </source>
</evidence>
<reference evidence="6" key="1">
    <citation type="journal article" date="2023" name="Insect Mol. Biol.">
        <title>Genome sequencing provides insights into the evolution of gene families encoding plant cell wall-degrading enzymes in longhorned beetles.</title>
        <authorList>
            <person name="Shin N.R."/>
            <person name="Okamura Y."/>
            <person name="Kirsch R."/>
            <person name="Pauchet Y."/>
        </authorList>
    </citation>
    <scope>NUCLEOTIDE SEQUENCE</scope>
    <source>
        <strain evidence="6">RBIC_L_NR</strain>
    </source>
</reference>
<dbReference type="GO" id="GO:0030983">
    <property type="term" value="F:mismatched DNA binding"/>
    <property type="evidence" value="ECO:0007669"/>
    <property type="project" value="InterPro"/>
</dbReference>
<keyword evidence="3" id="KW-0067">ATP-binding</keyword>
<keyword evidence="2" id="KW-0547">Nucleotide-binding</keyword>
<dbReference type="InterPro" id="IPR011184">
    <property type="entry name" value="DNA_mismatch_repair_Msh2"/>
</dbReference>
<dbReference type="PANTHER" id="PTHR11361:SF20">
    <property type="entry name" value="MUTS PROTEIN HOMOLOG 5"/>
    <property type="match status" value="1"/>
</dbReference>
<dbReference type="SMART" id="SM00533">
    <property type="entry name" value="MUTSd"/>
    <property type="match status" value="1"/>
</dbReference>
<dbReference type="InterPro" id="IPR045076">
    <property type="entry name" value="MutS"/>
</dbReference>
<dbReference type="SUPFAM" id="SSF48334">
    <property type="entry name" value="DNA repair protein MutS, domain III"/>
    <property type="match status" value="1"/>
</dbReference>
<dbReference type="Gene3D" id="1.10.1420.10">
    <property type="match status" value="1"/>
</dbReference>
<feature type="domain" description="DNA mismatch repair proteins mutS family" evidence="5">
    <location>
        <begin position="576"/>
        <end position="592"/>
    </location>
</feature>
<dbReference type="Pfam" id="PF05192">
    <property type="entry name" value="MutS_III"/>
    <property type="match status" value="1"/>
</dbReference>
<dbReference type="InterPro" id="IPR027417">
    <property type="entry name" value="P-loop_NTPase"/>
</dbReference>